<accession>A0A1F6T738</accession>
<evidence type="ECO:0000313" key="3">
    <source>
        <dbReference type="EMBL" id="OGI40940.1"/>
    </source>
</evidence>
<feature type="domain" description="Coenzyme Q-binding protein COQ10 START" evidence="2">
    <location>
        <begin position="10"/>
        <end position="134"/>
    </location>
</feature>
<reference evidence="3 4" key="1">
    <citation type="journal article" date="2016" name="Nat. Commun.">
        <title>Thousands of microbial genomes shed light on interconnected biogeochemical processes in an aquifer system.</title>
        <authorList>
            <person name="Anantharaman K."/>
            <person name="Brown C.T."/>
            <person name="Hug L.A."/>
            <person name="Sharon I."/>
            <person name="Castelle C.J."/>
            <person name="Probst A.J."/>
            <person name="Thomas B.C."/>
            <person name="Singh A."/>
            <person name="Wilkins M.J."/>
            <person name="Karaoz U."/>
            <person name="Brodie E.L."/>
            <person name="Williams K.H."/>
            <person name="Hubbard S.S."/>
            <person name="Banfield J.F."/>
        </authorList>
    </citation>
    <scope>NUCLEOTIDE SEQUENCE [LARGE SCALE GENOMIC DNA]</scope>
</reference>
<dbReference type="InterPro" id="IPR005031">
    <property type="entry name" value="COQ10_START"/>
</dbReference>
<dbReference type="InterPro" id="IPR023393">
    <property type="entry name" value="START-like_dom_sf"/>
</dbReference>
<dbReference type="EMBL" id="MFSR01000010">
    <property type="protein sequence ID" value="OGI40940.1"/>
    <property type="molecule type" value="Genomic_DNA"/>
</dbReference>
<dbReference type="PANTHER" id="PTHR12901:SF10">
    <property type="entry name" value="COENZYME Q-BINDING PROTEIN COQ10, MITOCHONDRIAL"/>
    <property type="match status" value="1"/>
</dbReference>
<dbReference type="Gene3D" id="3.30.530.20">
    <property type="match status" value="1"/>
</dbReference>
<gene>
    <name evidence="3" type="ORF">A2V91_04990</name>
</gene>
<dbReference type="AlphaFoldDB" id="A0A1F6T738"/>
<evidence type="ECO:0000256" key="1">
    <source>
        <dbReference type="ARBA" id="ARBA00008918"/>
    </source>
</evidence>
<proteinExistence type="inferred from homology"/>
<comment type="similarity">
    <text evidence="1">Belongs to the ribosome association toxin RatA family.</text>
</comment>
<sequence>MTRIQRSALVSYSAHEMFVLVADIASYPQFLPWCGGARVLSANEDEVIASIDIAYGGVHKAFTTRNLLQKDKMMELRLLEGPFSHLQGFWRFDPLDAQACRISFDLEFEISNKLLGVVLGKVFSTIAGEMVEGFHRRAQQLYGKRA</sequence>
<organism evidence="3 4">
    <name type="scientific">Candidatus Muproteobacteria bacterium RBG_16_64_10</name>
    <dbReference type="NCBI Taxonomy" id="1817757"/>
    <lineage>
        <taxon>Bacteria</taxon>
        <taxon>Pseudomonadati</taxon>
        <taxon>Pseudomonadota</taxon>
        <taxon>Candidatus Muproteobacteria</taxon>
    </lineage>
</organism>
<dbReference type="CDD" id="cd07813">
    <property type="entry name" value="COQ10p_like"/>
    <property type="match status" value="1"/>
</dbReference>
<dbReference type="SUPFAM" id="SSF55961">
    <property type="entry name" value="Bet v1-like"/>
    <property type="match status" value="1"/>
</dbReference>
<protein>
    <submittedName>
        <fullName evidence="3">Ubiquinone-binding protein</fullName>
    </submittedName>
</protein>
<dbReference type="Proteomes" id="UP000179334">
    <property type="component" value="Unassembled WGS sequence"/>
</dbReference>
<dbReference type="InterPro" id="IPR044996">
    <property type="entry name" value="COQ10-like"/>
</dbReference>
<evidence type="ECO:0000259" key="2">
    <source>
        <dbReference type="Pfam" id="PF03364"/>
    </source>
</evidence>
<name>A0A1F6T738_9PROT</name>
<comment type="caution">
    <text evidence="3">The sequence shown here is derived from an EMBL/GenBank/DDBJ whole genome shotgun (WGS) entry which is preliminary data.</text>
</comment>
<dbReference type="GO" id="GO:0048039">
    <property type="term" value="F:ubiquinone binding"/>
    <property type="evidence" value="ECO:0007669"/>
    <property type="project" value="InterPro"/>
</dbReference>
<dbReference type="Pfam" id="PF03364">
    <property type="entry name" value="Polyketide_cyc"/>
    <property type="match status" value="1"/>
</dbReference>
<dbReference type="GO" id="GO:0045333">
    <property type="term" value="P:cellular respiration"/>
    <property type="evidence" value="ECO:0007669"/>
    <property type="project" value="InterPro"/>
</dbReference>
<dbReference type="PANTHER" id="PTHR12901">
    <property type="entry name" value="SPERM PROTEIN HOMOLOG"/>
    <property type="match status" value="1"/>
</dbReference>
<evidence type="ECO:0000313" key="4">
    <source>
        <dbReference type="Proteomes" id="UP000179334"/>
    </source>
</evidence>
<keyword evidence="3" id="KW-0830">Ubiquinone</keyword>